<name>A0A1R3TRJ1_9HYPH</name>
<proteinExistence type="predicted"/>
<sequence>MAHSEETKRKISNAMKFYWLLRKNAAFLKRIKNVNVFAANKKR</sequence>
<dbReference type="EMBL" id="FMUE01000003">
    <property type="protein sequence ID" value="SCX19562.1"/>
    <property type="molecule type" value="Genomic_DNA"/>
</dbReference>
<evidence type="ECO:0000313" key="2">
    <source>
        <dbReference type="Proteomes" id="UP000187891"/>
    </source>
</evidence>
<accession>A0A1R3TRJ1</accession>
<evidence type="ECO:0000313" key="1">
    <source>
        <dbReference type="EMBL" id="SCX19562.1"/>
    </source>
</evidence>
<dbReference type="STRING" id="1907666.DSM25559_1861"/>
<dbReference type="Proteomes" id="UP000187891">
    <property type="component" value="Unassembled WGS sequence"/>
</dbReference>
<organism evidence="1 2">
    <name type="scientific">Agrobacterium rosae</name>
    <dbReference type="NCBI Taxonomy" id="1972867"/>
    <lineage>
        <taxon>Bacteria</taxon>
        <taxon>Pseudomonadati</taxon>
        <taxon>Pseudomonadota</taxon>
        <taxon>Alphaproteobacteria</taxon>
        <taxon>Hyphomicrobiales</taxon>
        <taxon>Rhizobiaceae</taxon>
        <taxon>Rhizobium/Agrobacterium group</taxon>
        <taxon>Agrobacterium</taxon>
    </lineage>
</organism>
<gene>
    <name evidence="1" type="ORF">DSM25559_1861</name>
</gene>
<reference evidence="2" key="1">
    <citation type="submission" date="2016-10" db="EMBL/GenBank/DDBJ databases">
        <authorList>
            <person name="Wibberg D."/>
        </authorList>
    </citation>
    <scope>NUCLEOTIDE SEQUENCE [LARGE SCALE GENOMIC DNA]</scope>
</reference>
<dbReference type="AlphaFoldDB" id="A0A1R3TRJ1"/>
<protein>
    <submittedName>
        <fullName evidence="1">Uncharacterized protein</fullName>
    </submittedName>
</protein>